<evidence type="ECO:0008006" key="6">
    <source>
        <dbReference type="Google" id="ProtNLM"/>
    </source>
</evidence>
<dbReference type="InterPro" id="IPR048527">
    <property type="entry name" value="Sde182_C"/>
</dbReference>
<dbReference type="SUPFAM" id="SSF53590">
    <property type="entry name" value="Nucleoside hydrolase"/>
    <property type="match status" value="1"/>
</dbReference>
<accession>A0A517ZGL9</accession>
<organism evidence="4 5">
    <name type="scientific">Symmachiella dynata</name>
    <dbReference type="NCBI Taxonomy" id="2527995"/>
    <lineage>
        <taxon>Bacteria</taxon>
        <taxon>Pseudomonadati</taxon>
        <taxon>Planctomycetota</taxon>
        <taxon>Planctomycetia</taxon>
        <taxon>Planctomycetales</taxon>
        <taxon>Planctomycetaceae</taxon>
        <taxon>Symmachiella</taxon>
    </lineage>
</organism>
<feature type="chain" id="PRO_5022087227" description="Ig-like domain-containing protein" evidence="1">
    <location>
        <begin position="25"/>
        <end position="446"/>
    </location>
</feature>
<dbReference type="Pfam" id="PF21027">
    <property type="entry name" value="Sde0182_C"/>
    <property type="match status" value="1"/>
</dbReference>
<evidence type="ECO:0000313" key="5">
    <source>
        <dbReference type="Proteomes" id="UP000319383"/>
    </source>
</evidence>
<dbReference type="Proteomes" id="UP000319383">
    <property type="component" value="Chromosome"/>
</dbReference>
<feature type="signal peptide" evidence="1">
    <location>
        <begin position="1"/>
        <end position="24"/>
    </location>
</feature>
<dbReference type="InterPro" id="IPR036452">
    <property type="entry name" value="Ribo_hydro-like"/>
</dbReference>
<dbReference type="RefSeq" id="WP_145373620.1">
    <property type="nucleotide sequence ID" value="NZ_CP036276.1"/>
</dbReference>
<keyword evidence="1" id="KW-0732">Signal</keyword>
<name>A0A517ZGL9_9PLAN</name>
<protein>
    <recommendedName>
        <fullName evidence="6">Ig-like domain-containing protein</fullName>
    </recommendedName>
</protein>
<sequence length="446" mass="50415" precursor="true">MNKCGALVLATILVFLAVTVPASAADATGRPRVIVTTDGEVDDRCSMNRFLLYANDWDIRGLIHSSSKHHWKGNAQDPGHRWNDVSWLDKQLAAYEAVYPQLKQHAPGYPTADELRSQVFVGNIELEGDMREATPGSNRIVEVLLEKDPSPVWLQAWGGANTIARALKTIEEKYPNRVEEVSAKAKIFLITHQDNTYDTYIRKQWPNVEVLLSNYPSFGAIAYGWGKLLPKDEKKYFGRVWMRENLLKKHGPLLDLYEHKELRFRSEGDSPAFLHVINTGLRSDEHPTYGGWGGRFYQAKPHLWRSVDGKQPGPHSISRWAIDFQNDWAARADWCVKDYEQANHHPVVTLRNEQDITASPGANIVLEAEASDPDGNTLQYQWWPYQEAGTYPESLTIENAEAPRATFRVPDDAQPGQTMHLVCTVSDNGTPPLKKHRRVIVTCGPE</sequence>
<reference evidence="4 5" key="1">
    <citation type="submission" date="2019-02" db="EMBL/GenBank/DDBJ databases">
        <title>Deep-cultivation of Planctomycetes and their phenomic and genomic characterization uncovers novel biology.</title>
        <authorList>
            <person name="Wiegand S."/>
            <person name="Jogler M."/>
            <person name="Boedeker C."/>
            <person name="Pinto D."/>
            <person name="Vollmers J."/>
            <person name="Rivas-Marin E."/>
            <person name="Kohn T."/>
            <person name="Peeters S.H."/>
            <person name="Heuer A."/>
            <person name="Rast P."/>
            <person name="Oberbeckmann S."/>
            <person name="Bunk B."/>
            <person name="Jeske O."/>
            <person name="Meyerdierks A."/>
            <person name="Storesund J.E."/>
            <person name="Kallscheuer N."/>
            <person name="Luecker S."/>
            <person name="Lage O.M."/>
            <person name="Pohl T."/>
            <person name="Merkel B.J."/>
            <person name="Hornburger P."/>
            <person name="Mueller R.-W."/>
            <person name="Bruemmer F."/>
            <person name="Labrenz M."/>
            <person name="Spormann A.M."/>
            <person name="Op den Camp H."/>
            <person name="Overmann J."/>
            <person name="Amann R."/>
            <person name="Jetten M.S.M."/>
            <person name="Mascher T."/>
            <person name="Medema M.H."/>
            <person name="Devos D.P."/>
            <person name="Kaster A.-K."/>
            <person name="Ovreas L."/>
            <person name="Rohde M."/>
            <person name="Galperin M.Y."/>
            <person name="Jogler C."/>
        </authorList>
    </citation>
    <scope>NUCLEOTIDE SEQUENCE [LARGE SCALE GENOMIC DNA]</scope>
    <source>
        <strain evidence="4 5">Mal52</strain>
    </source>
</reference>
<dbReference type="InterPro" id="IPR011483">
    <property type="entry name" value="Sde182_NH-like"/>
</dbReference>
<evidence type="ECO:0000256" key="1">
    <source>
        <dbReference type="SAM" id="SignalP"/>
    </source>
</evidence>
<dbReference type="AlphaFoldDB" id="A0A517ZGL9"/>
<proteinExistence type="predicted"/>
<evidence type="ECO:0000259" key="3">
    <source>
        <dbReference type="Pfam" id="PF21027"/>
    </source>
</evidence>
<dbReference type="EMBL" id="CP036276">
    <property type="protein sequence ID" value="QDU41599.1"/>
    <property type="molecule type" value="Genomic_DNA"/>
</dbReference>
<dbReference type="KEGG" id="sdyn:Mal52_00520"/>
<keyword evidence="5" id="KW-1185">Reference proteome</keyword>
<dbReference type="Gene3D" id="2.60.40.10">
    <property type="entry name" value="Immunoglobulins"/>
    <property type="match status" value="1"/>
</dbReference>
<evidence type="ECO:0000313" key="4">
    <source>
        <dbReference type="EMBL" id="QDU41599.1"/>
    </source>
</evidence>
<dbReference type="Gene3D" id="3.90.245.10">
    <property type="entry name" value="Ribonucleoside hydrolase-like"/>
    <property type="match status" value="1"/>
</dbReference>
<evidence type="ECO:0000259" key="2">
    <source>
        <dbReference type="Pfam" id="PF07632"/>
    </source>
</evidence>
<feature type="domain" description="Cellulose-binding Sde182 nucleoside hydrolase-like" evidence="2">
    <location>
        <begin position="32"/>
        <end position="296"/>
    </location>
</feature>
<dbReference type="GO" id="GO:0016799">
    <property type="term" value="F:hydrolase activity, hydrolyzing N-glycosyl compounds"/>
    <property type="evidence" value="ECO:0007669"/>
    <property type="project" value="InterPro"/>
</dbReference>
<dbReference type="Pfam" id="PF07632">
    <property type="entry name" value="Sde182_NH-like"/>
    <property type="match status" value="1"/>
</dbReference>
<gene>
    <name evidence="4" type="ORF">Mal52_00520</name>
</gene>
<feature type="domain" description="Cellulose-binding Sde182 C-terminal" evidence="3">
    <location>
        <begin position="364"/>
        <end position="442"/>
    </location>
</feature>
<dbReference type="InterPro" id="IPR013783">
    <property type="entry name" value="Ig-like_fold"/>
</dbReference>